<keyword evidence="3" id="KW-0963">Cytoplasm</keyword>
<dbReference type="GO" id="GO:0005524">
    <property type="term" value="F:ATP binding"/>
    <property type="evidence" value="ECO:0007669"/>
    <property type="project" value="UniProtKB-UniRule"/>
</dbReference>
<comment type="function">
    <text evidence="3">Catalyzes the phosphorylation of the 3'-hydroxyl group of dephosphocoenzyme A to form coenzyme A.</text>
</comment>
<dbReference type="PANTHER" id="PTHR10695:SF46">
    <property type="entry name" value="BIFUNCTIONAL COENZYME A SYNTHASE-RELATED"/>
    <property type="match status" value="1"/>
</dbReference>
<keyword evidence="3" id="KW-0173">Coenzyme A biosynthesis</keyword>
<evidence type="ECO:0000256" key="3">
    <source>
        <dbReference type="HAMAP-Rule" id="MF_00376"/>
    </source>
</evidence>
<dbReference type="InterPro" id="IPR001977">
    <property type="entry name" value="Depp_CoAkinase"/>
</dbReference>
<dbReference type="Gene3D" id="3.40.50.300">
    <property type="entry name" value="P-loop containing nucleotide triphosphate hydrolases"/>
    <property type="match status" value="1"/>
</dbReference>
<dbReference type="GO" id="GO:0004140">
    <property type="term" value="F:dephospho-CoA kinase activity"/>
    <property type="evidence" value="ECO:0007669"/>
    <property type="project" value="UniProtKB-UniRule"/>
</dbReference>
<gene>
    <name evidence="3" type="primary">coaE</name>
    <name evidence="5" type="ORF">C8D74_1118</name>
</gene>
<keyword evidence="1 3" id="KW-0547">Nucleotide-binding</keyword>
<comment type="catalytic activity">
    <reaction evidence="3">
        <text>3'-dephospho-CoA + ATP = ADP + CoA + H(+)</text>
        <dbReference type="Rhea" id="RHEA:18245"/>
        <dbReference type="ChEBI" id="CHEBI:15378"/>
        <dbReference type="ChEBI" id="CHEBI:30616"/>
        <dbReference type="ChEBI" id="CHEBI:57287"/>
        <dbReference type="ChEBI" id="CHEBI:57328"/>
        <dbReference type="ChEBI" id="CHEBI:456216"/>
        <dbReference type="EC" id="2.7.1.24"/>
    </reaction>
</comment>
<evidence type="ECO:0000256" key="1">
    <source>
        <dbReference type="ARBA" id="ARBA00022741"/>
    </source>
</evidence>
<evidence type="ECO:0000256" key="4">
    <source>
        <dbReference type="NCBIfam" id="TIGR00152"/>
    </source>
</evidence>
<accession>A0A4R8ERR7</accession>
<evidence type="ECO:0000313" key="5">
    <source>
        <dbReference type="EMBL" id="TDX13238.1"/>
    </source>
</evidence>
<dbReference type="AlphaFoldDB" id="A0A4R8ERR7"/>
<dbReference type="InterPro" id="IPR027417">
    <property type="entry name" value="P-loop_NTPase"/>
</dbReference>
<evidence type="ECO:0000313" key="6">
    <source>
        <dbReference type="Proteomes" id="UP000294817"/>
    </source>
</evidence>
<dbReference type="Proteomes" id="UP000294817">
    <property type="component" value="Unassembled WGS sequence"/>
</dbReference>
<proteinExistence type="inferred from homology"/>
<dbReference type="RefSeq" id="WP_103876690.1">
    <property type="nucleotide sequence ID" value="NZ_SODZ01000011.1"/>
</dbReference>
<keyword evidence="2 3" id="KW-0067">ATP-binding</keyword>
<dbReference type="GO" id="GO:0015937">
    <property type="term" value="P:coenzyme A biosynthetic process"/>
    <property type="evidence" value="ECO:0007669"/>
    <property type="project" value="UniProtKB-UniRule"/>
</dbReference>
<dbReference type="HAMAP" id="MF_00376">
    <property type="entry name" value="Dephospho_CoA_kinase"/>
    <property type="match status" value="1"/>
</dbReference>
<evidence type="ECO:0000256" key="2">
    <source>
        <dbReference type="ARBA" id="ARBA00022840"/>
    </source>
</evidence>
<dbReference type="PROSITE" id="PS51219">
    <property type="entry name" value="DPCK"/>
    <property type="match status" value="1"/>
</dbReference>
<organism evidence="5 6">
    <name type="scientific">Petrotoga sibirica</name>
    <dbReference type="NCBI Taxonomy" id="156202"/>
    <lineage>
        <taxon>Bacteria</taxon>
        <taxon>Thermotogati</taxon>
        <taxon>Thermotogota</taxon>
        <taxon>Thermotogae</taxon>
        <taxon>Petrotogales</taxon>
        <taxon>Petrotogaceae</taxon>
        <taxon>Petrotoga</taxon>
    </lineage>
</organism>
<reference evidence="5 6" key="1">
    <citation type="submission" date="2019-03" db="EMBL/GenBank/DDBJ databases">
        <title>Genomic Encyclopedia of Type Strains, Phase IV (KMG-IV): sequencing the most valuable type-strain genomes for metagenomic binning, comparative biology and taxonomic classification.</title>
        <authorList>
            <person name="Goeker M."/>
        </authorList>
    </citation>
    <scope>NUCLEOTIDE SEQUENCE [LARGE SCALE GENOMIC DNA]</scope>
    <source>
        <strain evidence="5 6">DSM 13575</strain>
    </source>
</reference>
<feature type="binding site" evidence="3">
    <location>
        <begin position="10"/>
        <end position="15"/>
    </location>
    <ligand>
        <name>ATP</name>
        <dbReference type="ChEBI" id="CHEBI:30616"/>
    </ligand>
</feature>
<dbReference type="UniPathway" id="UPA00241">
    <property type="reaction ID" value="UER00356"/>
</dbReference>
<comment type="similarity">
    <text evidence="3">Belongs to the CoaE family.</text>
</comment>
<keyword evidence="3 5" id="KW-0418">Kinase</keyword>
<name>A0A4R8ERR7_9BACT</name>
<dbReference type="Pfam" id="PF01121">
    <property type="entry name" value="CoaE"/>
    <property type="match status" value="1"/>
</dbReference>
<comment type="subcellular location">
    <subcellularLocation>
        <location evidence="3">Cytoplasm</location>
    </subcellularLocation>
</comment>
<keyword evidence="6" id="KW-1185">Reference proteome</keyword>
<dbReference type="EMBL" id="SODZ01000011">
    <property type="protein sequence ID" value="TDX13238.1"/>
    <property type="molecule type" value="Genomic_DNA"/>
</dbReference>
<keyword evidence="3" id="KW-0808">Transferase</keyword>
<dbReference type="CDD" id="cd02022">
    <property type="entry name" value="DPCK"/>
    <property type="match status" value="1"/>
</dbReference>
<comment type="pathway">
    <text evidence="3">Cofactor biosynthesis; coenzyme A biosynthesis; CoA from (R)-pantothenate: step 5/5.</text>
</comment>
<sequence length="193" mass="22267">MVIGITGPAGSGKSTVSKIIKTIYKNKASIIDVDRLGHEVLTYLFIKEKLKENFGDEIFDDNNNISRSKLGEIVFSNKEKLELLNQIVHPEILKKTEQIVRKISNKNDIIIVDAALLFKIGVDKLCDKIIYVDAPEELRIKRLSENRGIPLERSKNIVESQDYKDYKHYDFKIWNAGNFDQLYKEIEKIIQNL</sequence>
<dbReference type="PANTHER" id="PTHR10695">
    <property type="entry name" value="DEPHOSPHO-COA KINASE-RELATED"/>
    <property type="match status" value="1"/>
</dbReference>
<dbReference type="SUPFAM" id="SSF52540">
    <property type="entry name" value="P-loop containing nucleoside triphosphate hydrolases"/>
    <property type="match status" value="1"/>
</dbReference>
<protein>
    <recommendedName>
        <fullName evidence="3 4">Dephospho-CoA kinase</fullName>
        <ecNumber evidence="3 4">2.7.1.24</ecNumber>
    </recommendedName>
    <alternativeName>
        <fullName evidence="3">Dephosphocoenzyme A kinase</fullName>
    </alternativeName>
</protein>
<dbReference type="GO" id="GO:0005737">
    <property type="term" value="C:cytoplasm"/>
    <property type="evidence" value="ECO:0007669"/>
    <property type="project" value="UniProtKB-SubCell"/>
</dbReference>
<dbReference type="NCBIfam" id="TIGR00152">
    <property type="entry name" value="dephospho-CoA kinase"/>
    <property type="match status" value="1"/>
</dbReference>
<comment type="caution">
    <text evidence="5">The sequence shown here is derived from an EMBL/GenBank/DDBJ whole genome shotgun (WGS) entry which is preliminary data.</text>
</comment>
<dbReference type="EC" id="2.7.1.24" evidence="3 4"/>